<keyword evidence="3 7" id="KW-0812">Transmembrane</keyword>
<accession>A0A1M6P5G0</accession>
<comment type="similarity">
    <text evidence="6">Belongs to the exbB/tolQ family.</text>
</comment>
<keyword evidence="6" id="KW-0813">Transport</keyword>
<dbReference type="GO" id="GO:0005886">
    <property type="term" value="C:plasma membrane"/>
    <property type="evidence" value="ECO:0007669"/>
    <property type="project" value="UniProtKB-SubCell"/>
</dbReference>
<keyword evidence="4 7" id="KW-1133">Transmembrane helix</keyword>
<evidence type="ECO:0000256" key="3">
    <source>
        <dbReference type="ARBA" id="ARBA00022692"/>
    </source>
</evidence>
<keyword evidence="6" id="KW-0653">Protein transport</keyword>
<organism evidence="9 10">
    <name type="scientific">Rhodothermus profundi</name>
    <dbReference type="NCBI Taxonomy" id="633813"/>
    <lineage>
        <taxon>Bacteria</taxon>
        <taxon>Pseudomonadati</taxon>
        <taxon>Rhodothermota</taxon>
        <taxon>Rhodothermia</taxon>
        <taxon>Rhodothermales</taxon>
        <taxon>Rhodothermaceae</taxon>
        <taxon>Rhodothermus</taxon>
    </lineage>
</organism>
<dbReference type="InterPro" id="IPR002898">
    <property type="entry name" value="MotA_ExbB_proton_chnl"/>
</dbReference>
<dbReference type="PANTHER" id="PTHR30625">
    <property type="entry name" value="PROTEIN TOLQ"/>
    <property type="match status" value="1"/>
</dbReference>
<feature type="transmembrane region" description="Helical" evidence="7">
    <location>
        <begin position="134"/>
        <end position="155"/>
    </location>
</feature>
<dbReference type="InterPro" id="IPR050790">
    <property type="entry name" value="ExbB/TolQ_transport"/>
</dbReference>
<proteinExistence type="inferred from homology"/>
<evidence type="ECO:0000256" key="4">
    <source>
        <dbReference type="ARBA" id="ARBA00022989"/>
    </source>
</evidence>
<evidence type="ECO:0000256" key="1">
    <source>
        <dbReference type="ARBA" id="ARBA00004651"/>
    </source>
</evidence>
<feature type="domain" description="MotA/TolQ/ExbB proton channel" evidence="8">
    <location>
        <begin position="91"/>
        <end position="213"/>
    </location>
</feature>
<dbReference type="STRING" id="633813.SAMN04488087_0040"/>
<reference evidence="10" key="1">
    <citation type="submission" date="2016-11" db="EMBL/GenBank/DDBJ databases">
        <authorList>
            <person name="Varghese N."/>
            <person name="Submissions S."/>
        </authorList>
    </citation>
    <scope>NUCLEOTIDE SEQUENCE [LARGE SCALE GENOMIC DNA]</scope>
    <source>
        <strain evidence="10">DSM 22212</strain>
    </source>
</reference>
<dbReference type="Proteomes" id="UP000185812">
    <property type="component" value="Unassembled WGS sequence"/>
</dbReference>
<protein>
    <submittedName>
        <fullName evidence="9">Outer membrane transport energization protein ExbB</fullName>
    </submittedName>
</protein>
<evidence type="ECO:0000256" key="5">
    <source>
        <dbReference type="ARBA" id="ARBA00023136"/>
    </source>
</evidence>
<dbReference type="EMBL" id="FRAU01000001">
    <property type="protein sequence ID" value="SHK03199.1"/>
    <property type="molecule type" value="Genomic_DNA"/>
</dbReference>
<comment type="subcellular location">
    <subcellularLocation>
        <location evidence="1">Cell membrane</location>
        <topology evidence="1">Multi-pass membrane protein</topology>
    </subcellularLocation>
    <subcellularLocation>
        <location evidence="6">Membrane</location>
        <topology evidence="6">Multi-pass membrane protein</topology>
    </subcellularLocation>
</comment>
<evidence type="ECO:0000256" key="2">
    <source>
        <dbReference type="ARBA" id="ARBA00022475"/>
    </source>
</evidence>
<evidence type="ECO:0000256" key="6">
    <source>
        <dbReference type="RuleBase" id="RU004057"/>
    </source>
</evidence>
<sequence length="238" mass="26215">MVLLQAVSLPADTLSALAPPASSMSLLDILVQGGWVMLPIGLLSLLTIYLFVERLITLQRAQIDPRQIMDRVRDYVEAGDIRGALAYCEAQDKPITRILRRGLERLGRPIAEIRDAVEAAGKYEAFELEKRMDILASIAGIAPMLGFLGTVTGMIEAFQQIQNLQGNVNPSVLAGGIWEALLTTAFGLVVGILALFGHNFLLTRINRLVNDMERSATDFIDLLQEPVPRPRRQPETLL</sequence>
<keyword evidence="10" id="KW-1185">Reference proteome</keyword>
<dbReference type="GO" id="GO:0017038">
    <property type="term" value="P:protein import"/>
    <property type="evidence" value="ECO:0007669"/>
    <property type="project" value="TreeGrafter"/>
</dbReference>
<dbReference type="PANTHER" id="PTHR30625:SF17">
    <property type="entry name" value="TOLQ-RELATED"/>
    <property type="match status" value="1"/>
</dbReference>
<evidence type="ECO:0000259" key="8">
    <source>
        <dbReference type="Pfam" id="PF01618"/>
    </source>
</evidence>
<evidence type="ECO:0000313" key="9">
    <source>
        <dbReference type="EMBL" id="SHK03199.1"/>
    </source>
</evidence>
<dbReference type="Pfam" id="PF01618">
    <property type="entry name" value="MotA_ExbB"/>
    <property type="match status" value="1"/>
</dbReference>
<keyword evidence="2" id="KW-1003">Cell membrane</keyword>
<dbReference type="RefSeq" id="WP_072713818.1">
    <property type="nucleotide sequence ID" value="NZ_FRAU01000001.1"/>
</dbReference>
<dbReference type="AlphaFoldDB" id="A0A1M6P5G0"/>
<keyword evidence="5 7" id="KW-0472">Membrane</keyword>
<evidence type="ECO:0000313" key="10">
    <source>
        <dbReference type="Proteomes" id="UP000185812"/>
    </source>
</evidence>
<name>A0A1M6P5G0_9BACT</name>
<dbReference type="OrthoDB" id="4045at2"/>
<gene>
    <name evidence="9" type="ORF">SAMN04488087_0040</name>
</gene>
<evidence type="ECO:0000256" key="7">
    <source>
        <dbReference type="SAM" id="Phobius"/>
    </source>
</evidence>
<feature type="transmembrane region" description="Helical" evidence="7">
    <location>
        <begin position="33"/>
        <end position="52"/>
    </location>
</feature>
<feature type="transmembrane region" description="Helical" evidence="7">
    <location>
        <begin position="175"/>
        <end position="197"/>
    </location>
</feature>